<dbReference type="PROSITE" id="PS50943">
    <property type="entry name" value="HTH_CROC1"/>
    <property type="match status" value="1"/>
</dbReference>
<evidence type="ECO:0000259" key="2">
    <source>
        <dbReference type="PROSITE" id="PS50943"/>
    </source>
</evidence>
<feature type="region of interest" description="Disordered" evidence="1">
    <location>
        <begin position="73"/>
        <end position="101"/>
    </location>
</feature>
<dbReference type="CDD" id="cd00093">
    <property type="entry name" value="HTH_XRE"/>
    <property type="match status" value="1"/>
</dbReference>
<dbReference type="InterPro" id="IPR010982">
    <property type="entry name" value="Lambda_DNA-bd_dom_sf"/>
</dbReference>
<comment type="caution">
    <text evidence="3">The sequence shown here is derived from an EMBL/GenBank/DDBJ whole genome shotgun (WGS) entry which is preliminary data.</text>
</comment>
<dbReference type="Pfam" id="PF13560">
    <property type="entry name" value="HTH_31"/>
    <property type="match status" value="1"/>
</dbReference>
<protein>
    <recommendedName>
        <fullName evidence="2">HTH cro/C1-type domain-containing protein</fullName>
    </recommendedName>
</protein>
<keyword evidence="4" id="KW-1185">Reference proteome</keyword>
<dbReference type="EMBL" id="BAABLN010000035">
    <property type="protein sequence ID" value="GAA4705374.1"/>
    <property type="molecule type" value="Genomic_DNA"/>
</dbReference>
<sequence>MGNRAITTGRQLGAAIHDARTRAGLTQASLATSAGVSRKWLIGLEQGARTGAELSKVLAVLRALDLSIQLIEQPEQDEAGPPQAKASTPGTVSAQKIRDSTTSEARKALNIMRQYSAPSRTTLDVVRQAAQVRPELLETMRQAAQLPPELLETIRQATKITGNTLPDDHPKQDDAG</sequence>
<dbReference type="InterPro" id="IPR001387">
    <property type="entry name" value="Cro/C1-type_HTH"/>
</dbReference>
<organism evidence="3 4">
    <name type="scientific">Kocuria gwangalliensis</name>
    <dbReference type="NCBI Taxonomy" id="501592"/>
    <lineage>
        <taxon>Bacteria</taxon>
        <taxon>Bacillati</taxon>
        <taxon>Actinomycetota</taxon>
        <taxon>Actinomycetes</taxon>
        <taxon>Micrococcales</taxon>
        <taxon>Micrococcaceae</taxon>
        <taxon>Kocuria</taxon>
    </lineage>
</organism>
<evidence type="ECO:0000313" key="3">
    <source>
        <dbReference type="EMBL" id="GAA4705374.1"/>
    </source>
</evidence>
<dbReference type="SMART" id="SM00530">
    <property type="entry name" value="HTH_XRE"/>
    <property type="match status" value="1"/>
</dbReference>
<proteinExistence type="predicted"/>
<name>A0ABP8XDD8_9MICC</name>
<dbReference type="Gene3D" id="1.10.260.40">
    <property type="entry name" value="lambda repressor-like DNA-binding domains"/>
    <property type="match status" value="1"/>
</dbReference>
<dbReference type="Proteomes" id="UP001501446">
    <property type="component" value="Unassembled WGS sequence"/>
</dbReference>
<evidence type="ECO:0000256" key="1">
    <source>
        <dbReference type="SAM" id="MobiDB-lite"/>
    </source>
</evidence>
<feature type="compositionally biased region" description="Polar residues" evidence="1">
    <location>
        <begin position="85"/>
        <end position="94"/>
    </location>
</feature>
<evidence type="ECO:0000313" key="4">
    <source>
        <dbReference type="Proteomes" id="UP001501446"/>
    </source>
</evidence>
<gene>
    <name evidence="3" type="ORF">GCM10025781_25660</name>
</gene>
<feature type="domain" description="HTH cro/C1-type" evidence="2">
    <location>
        <begin position="16"/>
        <end position="71"/>
    </location>
</feature>
<reference evidence="4" key="1">
    <citation type="journal article" date="2019" name="Int. J. Syst. Evol. Microbiol.">
        <title>The Global Catalogue of Microorganisms (GCM) 10K type strain sequencing project: providing services to taxonomists for standard genome sequencing and annotation.</title>
        <authorList>
            <consortium name="The Broad Institute Genomics Platform"/>
            <consortium name="The Broad Institute Genome Sequencing Center for Infectious Disease"/>
            <person name="Wu L."/>
            <person name="Ma J."/>
        </authorList>
    </citation>
    <scope>NUCLEOTIDE SEQUENCE [LARGE SCALE GENOMIC DNA]</scope>
    <source>
        <strain evidence="4">JCM 18958</strain>
    </source>
</reference>
<accession>A0ABP8XDD8</accession>
<dbReference type="SUPFAM" id="SSF47413">
    <property type="entry name" value="lambda repressor-like DNA-binding domains"/>
    <property type="match status" value="1"/>
</dbReference>